<proteinExistence type="inferred from homology"/>
<organism evidence="6 7">
    <name type="scientific">Candidatus Shapirobacteria bacterium CG10_big_fil_rev_8_21_14_0_10_38_14</name>
    <dbReference type="NCBI Taxonomy" id="1974483"/>
    <lineage>
        <taxon>Bacteria</taxon>
        <taxon>Candidatus Shapironibacteriota</taxon>
    </lineage>
</organism>
<dbReference type="GO" id="GO:0140098">
    <property type="term" value="F:catalytic activity, acting on RNA"/>
    <property type="evidence" value="ECO:0007669"/>
    <property type="project" value="UniProtKB-ARBA"/>
</dbReference>
<dbReference type="PANTHER" id="PTHR21600:SF44">
    <property type="entry name" value="RIBOSOMAL LARGE SUBUNIT PSEUDOURIDINE SYNTHASE D"/>
    <property type="match status" value="1"/>
</dbReference>
<accession>A0A2M8L4N5</accession>
<dbReference type="Gene3D" id="3.30.2350.10">
    <property type="entry name" value="Pseudouridine synthase"/>
    <property type="match status" value="1"/>
</dbReference>
<dbReference type="GO" id="GO:0009982">
    <property type="term" value="F:pseudouridine synthase activity"/>
    <property type="evidence" value="ECO:0007669"/>
    <property type="project" value="InterPro"/>
</dbReference>
<feature type="active site" evidence="3">
    <location>
        <position position="64"/>
    </location>
</feature>
<gene>
    <name evidence="6" type="ORF">COU96_03215</name>
</gene>
<dbReference type="EC" id="5.4.99.-" evidence="4"/>
<evidence type="ECO:0000256" key="2">
    <source>
        <dbReference type="ARBA" id="ARBA00023235"/>
    </source>
</evidence>
<dbReference type="InterPro" id="IPR020103">
    <property type="entry name" value="PsdUridine_synth_cat_dom_sf"/>
</dbReference>
<evidence type="ECO:0000256" key="1">
    <source>
        <dbReference type="ARBA" id="ARBA00010876"/>
    </source>
</evidence>
<comment type="caution">
    <text evidence="6">The sequence shown here is derived from an EMBL/GenBank/DDBJ whole genome shotgun (WGS) entry which is preliminary data.</text>
</comment>
<keyword evidence="2 4" id="KW-0413">Isomerase</keyword>
<dbReference type="Proteomes" id="UP000229500">
    <property type="component" value="Unassembled WGS sequence"/>
</dbReference>
<name>A0A2M8L4N5_9BACT</name>
<dbReference type="CDD" id="cd02869">
    <property type="entry name" value="PseudoU_synth_RluA_like"/>
    <property type="match status" value="1"/>
</dbReference>
<dbReference type="PANTHER" id="PTHR21600">
    <property type="entry name" value="MITOCHONDRIAL RNA PSEUDOURIDINE SYNTHASE"/>
    <property type="match status" value="1"/>
</dbReference>
<comment type="similarity">
    <text evidence="1 4">Belongs to the pseudouridine synthase RluA family.</text>
</comment>
<dbReference type="InterPro" id="IPR006224">
    <property type="entry name" value="PsdUridine_synth_RluA-like_CS"/>
</dbReference>
<evidence type="ECO:0000313" key="7">
    <source>
        <dbReference type="Proteomes" id="UP000229500"/>
    </source>
</evidence>
<dbReference type="SUPFAM" id="SSF55120">
    <property type="entry name" value="Pseudouridine synthase"/>
    <property type="match status" value="1"/>
</dbReference>
<dbReference type="PROSITE" id="PS01129">
    <property type="entry name" value="PSI_RLU"/>
    <property type="match status" value="1"/>
</dbReference>
<dbReference type="NCBIfam" id="TIGR00005">
    <property type="entry name" value="rluA_subfam"/>
    <property type="match status" value="1"/>
</dbReference>
<evidence type="ECO:0000256" key="3">
    <source>
        <dbReference type="PIRSR" id="PIRSR606225-1"/>
    </source>
</evidence>
<feature type="domain" description="Pseudouridine synthase RsuA/RluA-like" evidence="5">
    <location>
        <begin position="16"/>
        <end position="172"/>
    </location>
</feature>
<dbReference type="AlphaFoldDB" id="A0A2M8L4N5"/>
<dbReference type="InterPro" id="IPR006145">
    <property type="entry name" value="PsdUridine_synth_RsuA/RluA"/>
</dbReference>
<evidence type="ECO:0000259" key="5">
    <source>
        <dbReference type="Pfam" id="PF00849"/>
    </source>
</evidence>
<reference evidence="7" key="1">
    <citation type="submission" date="2017-09" db="EMBL/GenBank/DDBJ databases">
        <title>Depth-based differentiation of microbial function through sediment-hosted aquifers and enrichment of novel symbionts in the deep terrestrial subsurface.</title>
        <authorList>
            <person name="Probst A.J."/>
            <person name="Ladd B."/>
            <person name="Jarett J.K."/>
            <person name="Geller-Mcgrath D.E."/>
            <person name="Sieber C.M.K."/>
            <person name="Emerson J.B."/>
            <person name="Anantharaman K."/>
            <person name="Thomas B.C."/>
            <person name="Malmstrom R."/>
            <person name="Stieglmeier M."/>
            <person name="Klingl A."/>
            <person name="Woyke T."/>
            <person name="Ryan C.M."/>
            <person name="Banfield J.F."/>
        </authorList>
    </citation>
    <scope>NUCLEOTIDE SEQUENCE [LARGE SCALE GENOMIC DNA]</scope>
</reference>
<dbReference type="InterPro" id="IPR006225">
    <property type="entry name" value="PsdUridine_synth_RluC/D"/>
</dbReference>
<comment type="catalytic activity">
    <reaction evidence="4">
        <text>a uridine in RNA = a pseudouridine in RNA</text>
        <dbReference type="Rhea" id="RHEA:48348"/>
        <dbReference type="Rhea" id="RHEA-COMP:12068"/>
        <dbReference type="Rhea" id="RHEA-COMP:12069"/>
        <dbReference type="ChEBI" id="CHEBI:65314"/>
        <dbReference type="ChEBI" id="CHEBI:65315"/>
    </reaction>
</comment>
<dbReference type="GO" id="GO:0000455">
    <property type="term" value="P:enzyme-directed rRNA pseudouridine synthesis"/>
    <property type="evidence" value="ECO:0007669"/>
    <property type="project" value="TreeGrafter"/>
</dbReference>
<comment type="function">
    <text evidence="4">Responsible for synthesis of pseudouridine from uracil.</text>
</comment>
<dbReference type="InterPro" id="IPR050188">
    <property type="entry name" value="RluA_PseudoU_synthase"/>
</dbReference>
<dbReference type="GO" id="GO:0003723">
    <property type="term" value="F:RNA binding"/>
    <property type="evidence" value="ECO:0007669"/>
    <property type="project" value="InterPro"/>
</dbReference>
<dbReference type="EMBL" id="PFEL01000121">
    <property type="protein sequence ID" value="PJE68557.1"/>
    <property type="molecule type" value="Genomic_DNA"/>
</dbReference>
<sequence length="236" mass="27326">MRAEKSKIVKVFEDKNLLLLNKPAGLIVNRSQTAKESTLQDWLEKNLKNLPDIGGRSGIVHRLDKETSGLILVAKTADAFEKLQRQFKEKKVEKHYLALAHGKVFPKKGVIKASIRRNPFDREKFGVFLGGREAETRYKILRYYDTRKLGKFTLLELTPKTGRTHQIRVHLKYLGYPVVGDDKYAGRKTARSDRRWCPRQFLHASFLVFRHPQTGKKLEFSCPLPDDLKKVLKTLR</sequence>
<evidence type="ECO:0000256" key="4">
    <source>
        <dbReference type="RuleBase" id="RU362028"/>
    </source>
</evidence>
<evidence type="ECO:0000313" key="6">
    <source>
        <dbReference type="EMBL" id="PJE68557.1"/>
    </source>
</evidence>
<dbReference type="Pfam" id="PF00849">
    <property type="entry name" value="PseudoU_synth_2"/>
    <property type="match status" value="1"/>
</dbReference>
<protein>
    <recommendedName>
        <fullName evidence="4">Pseudouridine synthase</fullName>
        <ecNumber evidence="4">5.4.99.-</ecNumber>
    </recommendedName>
</protein>